<dbReference type="InterPro" id="IPR036396">
    <property type="entry name" value="Cyt_P450_sf"/>
</dbReference>
<gene>
    <name evidence="10" type="ORF">ACH5RR_004630</name>
</gene>
<dbReference type="PRINTS" id="PR00385">
    <property type="entry name" value="P450"/>
</dbReference>
<accession>A0ABD3AY68</accession>
<dbReference type="FunFam" id="1.10.630.10:FF:000007">
    <property type="entry name" value="Cytochrome P450 76C4"/>
    <property type="match status" value="1"/>
</dbReference>
<keyword evidence="4 8" id="KW-0560">Oxidoreductase</keyword>
<comment type="caution">
    <text evidence="10">The sequence shown here is derived from an EMBL/GenBank/DDBJ whole genome shotgun (WGS) entry which is preliminary data.</text>
</comment>
<dbReference type="SUPFAM" id="SSF48264">
    <property type="entry name" value="Cytochrome P450"/>
    <property type="match status" value="1"/>
</dbReference>
<keyword evidence="9" id="KW-0472">Membrane</keyword>
<dbReference type="InterPro" id="IPR017972">
    <property type="entry name" value="Cyt_P450_CS"/>
</dbReference>
<keyword evidence="11" id="KW-1185">Reference proteome</keyword>
<comment type="similarity">
    <text evidence="1 8">Belongs to the cytochrome P450 family.</text>
</comment>
<evidence type="ECO:0000256" key="2">
    <source>
        <dbReference type="ARBA" id="ARBA00022617"/>
    </source>
</evidence>
<evidence type="ECO:0000256" key="1">
    <source>
        <dbReference type="ARBA" id="ARBA00010617"/>
    </source>
</evidence>
<name>A0ABD3AY68_9GENT</name>
<dbReference type="CDD" id="cd11073">
    <property type="entry name" value="CYP76-like"/>
    <property type="match status" value="1"/>
</dbReference>
<dbReference type="GO" id="GO:0004497">
    <property type="term" value="F:monooxygenase activity"/>
    <property type="evidence" value="ECO:0007669"/>
    <property type="project" value="UniProtKB-KW"/>
</dbReference>
<dbReference type="PANTHER" id="PTHR47950:SF14">
    <property type="entry name" value="CYTOCHROME P450 76A2-LIKE ISOFORM X1"/>
    <property type="match status" value="1"/>
</dbReference>
<evidence type="ECO:0000256" key="3">
    <source>
        <dbReference type="ARBA" id="ARBA00022723"/>
    </source>
</evidence>
<evidence type="ECO:0000256" key="6">
    <source>
        <dbReference type="ARBA" id="ARBA00023033"/>
    </source>
</evidence>
<comment type="cofactor">
    <cofactor evidence="7">
        <name>heme</name>
        <dbReference type="ChEBI" id="CHEBI:30413"/>
    </cofactor>
</comment>
<evidence type="ECO:0000256" key="8">
    <source>
        <dbReference type="RuleBase" id="RU000461"/>
    </source>
</evidence>
<dbReference type="PRINTS" id="PR00463">
    <property type="entry name" value="EP450I"/>
</dbReference>
<dbReference type="PANTHER" id="PTHR47950">
    <property type="entry name" value="CYTOCHROME P450, FAMILY 76, SUBFAMILY C, POLYPEPTIDE 5-RELATED"/>
    <property type="match status" value="1"/>
</dbReference>
<evidence type="ECO:0000256" key="5">
    <source>
        <dbReference type="ARBA" id="ARBA00023004"/>
    </source>
</evidence>
<dbReference type="AlphaFoldDB" id="A0ABD3AY68"/>
<dbReference type="Gene3D" id="1.10.630.10">
    <property type="entry name" value="Cytochrome P450"/>
    <property type="match status" value="1"/>
</dbReference>
<sequence>MEFSWHQLVWGITLLIPALFFLHHRKKSSFNNRLPPGPPGWPIFGNMFDLGAMPHKTLAGLKQKYGPIIWLRIGAINTMVVQSSEAAAELFKNHDISFVERTVTEAMKSHDFDKGSVSLAPYGSYWRVMKRIMTVEMLVNKRINETLEIRRKCIDDMVSWIEKEAGPRKEESWRGIHLGRFVFLASFNMLGNLMLSRDLVDPESEEGMEFFSAMVSLMEWAGRPNIVDLFPCLRRLDPQGLRRNTDRDMGKTMQIVSKFVEERLQERQAGGGQRKKDFLEVLLEFEGNGKDEPAKISEHDLNIIIMEVFIAGSETTSGTTEWAMVELLSNPSTMSKLKKELNEVVGRGRKFQEEDIENLKYLQAVLKETLRLHPPVPLLVPRRATQDTNFMGYDIPKDTQVFVNVSAIGRDPKCWADPNSFKPERFLNSNIDFKGNNFELLPFGAGRRICAGIPLAHRMLHLVLGSLVHEFEWDVHISFADKVRDTKERMGVVVRKMEPLFAIPISKNRPNYES</sequence>
<protein>
    <recommendedName>
        <fullName evidence="12">Cytochrome P450</fullName>
    </recommendedName>
</protein>
<evidence type="ECO:0000313" key="11">
    <source>
        <dbReference type="Proteomes" id="UP001630127"/>
    </source>
</evidence>
<keyword evidence="9" id="KW-1133">Transmembrane helix</keyword>
<keyword evidence="6 8" id="KW-0503">Monooxygenase</keyword>
<reference evidence="10 11" key="1">
    <citation type="submission" date="2024-11" db="EMBL/GenBank/DDBJ databases">
        <title>A near-complete genome assembly of Cinchona calisaya.</title>
        <authorList>
            <person name="Lian D.C."/>
            <person name="Zhao X.W."/>
            <person name="Wei L."/>
        </authorList>
    </citation>
    <scope>NUCLEOTIDE SEQUENCE [LARGE SCALE GENOMIC DNA]</scope>
    <source>
        <tissue evidence="10">Nenye</tissue>
    </source>
</reference>
<dbReference type="PROSITE" id="PS00086">
    <property type="entry name" value="CYTOCHROME_P450"/>
    <property type="match status" value="1"/>
</dbReference>
<keyword evidence="9" id="KW-0812">Transmembrane</keyword>
<keyword evidence="5 7" id="KW-0408">Iron</keyword>
<keyword evidence="3 7" id="KW-0479">Metal-binding</keyword>
<dbReference type="Pfam" id="PF00067">
    <property type="entry name" value="p450"/>
    <property type="match status" value="1"/>
</dbReference>
<dbReference type="EMBL" id="JBJUIK010000002">
    <property type="protein sequence ID" value="KAL3536169.1"/>
    <property type="molecule type" value="Genomic_DNA"/>
</dbReference>
<evidence type="ECO:0000256" key="9">
    <source>
        <dbReference type="SAM" id="Phobius"/>
    </source>
</evidence>
<feature type="transmembrane region" description="Helical" evidence="9">
    <location>
        <begin position="6"/>
        <end position="23"/>
    </location>
</feature>
<feature type="binding site" description="axial binding residue" evidence="7">
    <location>
        <position position="450"/>
    </location>
    <ligand>
        <name>heme</name>
        <dbReference type="ChEBI" id="CHEBI:30413"/>
    </ligand>
    <ligandPart>
        <name>Fe</name>
        <dbReference type="ChEBI" id="CHEBI:18248"/>
    </ligandPart>
</feature>
<dbReference type="InterPro" id="IPR001128">
    <property type="entry name" value="Cyt_P450"/>
</dbReference>
<evidence type="ECO:0000256" key="7">
    <source>
        <dbReference type="PIRSR" id="PIRSR602401-1"/>
    </source>
</evidence>
<evidence type="ECO:0000313" key="10">
    <source>
        <dbReference type="EMBL" id="KAL3536169.1"/>
    </source>
</evidence>
<organism evidence="10 11">
    <name type="scientific">Cinchona calisaya</name>
    <dbReference type="NCBI Taxonomy" id="153742"/>
    <lineage>
        <taxon>Eukaryota</taxon>
        <taxon>Viridiplantae</taxon>
        <taxon>Streptophyta</taxon>
        <taxon>Embryophyta</taxon>
        <taxon>Tracheophyta</taxon>
        <taxon>Spermatophyta</taxon>
        <taxon>Magnoliopsida</taxon>
        <taxon>eudicotyledons</taxon>
        <taxon>Gunneridae</taxon>
        <taxon>Pentapetalae</taxon>
        <taxon>asterids</taxon>
        <taxon>lamiids</taxon>
        <taxon>Gentianales</taxon>
        <taxon>Rubiaceae</taxon>
        <taxon>Cinchonoideae</taxon>
        <taxon>Cinchoneae</taxon>
        <taxon>Cinchona</taxon>
    </lineage>
</organism>
<dbReference type="InterPro" id="IPR002401">
    <property type="entry name" value="Cyt_P450_E_grp-I"/>
</dbReference>
<proteinExistence type="inferred from homology"/>
<evidence type="ECO:0000256" key="4">
    <source>
        <dbReference type="ARBA" id="ARBA00023002"/>
    </source>
</evidence>
<evidence type="ECO:0008006" key="12">
    <source>
        <dbReference type="Google" id="ProtNLM"/>
    </source>
</evidence>
<dbReference type="GO" id="GO:0046872">
    <property type="term" value="F:metal ion binding"/>
    <property type="evidence" value="ECO:0007669"/>
    <property type="project" value="UniProtKB-KW"/>
</dbReference>
<dbReference type="Proteomes" id="UP001630127">
    <property type="component" value="Unassembled WGS sequence"/>
</dbReference>
<keyword evidence="2 7" id="KW-0349">Heme</keyword>